<dbReference type="InterPro" id="IPR001229">
    <property type="entry name" value="Jacalin-like_lectin_dom"/>
</dbReference>
<proteinExistence type="predicted"/>
<reference evidence="2 3" key="1">
    <citation type="journal article" date="2019" name="Fungal Biol. Biotechnol.">
        <title>Draft genome sequence of fastidious pathogen Ceratobasidium theobromae, which causes vascular-streak dieback in Theobroma cacao.</title>
        <authorList>
            <person name="Ali S.S."/>
            <person name="Asman A."/>
            <person name="Shao J."/>
            <person name="Firmansyah A.P."/>
            <person name="Susilo A.W."/>
            <person name="Rosmana A."/>
            <person name="McMahon P."/>
            <person name="Junaid M."/>
            <person name="Guest D."/>
            <person name="Kheng T.Y."/>
            <person name="Meinhardt L.W."/>
            <person name="Bailey B.A."/>
        </authorList>
    </citation>
    <scope>NUCLEOTIDE SEQUENCE [LARGE SCALE GENOMIC DNA]</scope>
    <source>
        <strain evidence="2 3">CT2</strain>
    </source>
</reference>
<protein>
    <recommendedName>
        <fullName evidence="1">Jacalin-type lectin domain-containing protein</fullName>
    </recommendedName>
</protein>
<sequence>MITLAQGEYVTALKVCRDYRSDFEFESRVFYARVATSNGRTIEVGTPSTKCTTHSAPDGMAIVGVHGRSGKEIDGLGAIYGPRR</sequence>
<accession>A0A5N5Q7I0</accession>
<comment type="caution">
    <text evidence="2">The sequence shown here is derived from an EMBL/GenBank/DDBJ whole genome shotgun (WGS) entry which is preliminary data.</text>
</comment>
<dbReference type="OrthoDB" id="107403at2759"/>
<dbReference type="SUPFAM" id="SSF51101">
    <property type="entry name" value="Mannose-binding lectins"/>
    <property type="match status" value="1"/>
</dbReference>
<keyword evidence="3" id="KW-1185">Reference proteome</keyword>
<feature type="domain" description="Jacalin-type lectin" evidence="1">
    <location>
        <begin position="1"/>
        <end position="82"/>
    </location>
</feature>
<name>A0A5N5Q7I0_9AGAM</name>
<evidence type="ECO:0000313" key="2">
    <source>
        <dbReference type="EMBL" id="KAB5587347.1"/>
    </source>
</evidence>
<gene>
    <name evidence="2" type="ORF">CTheo_9218</name>
</gene>
<dbReference type="Gene3D" id="2.100.10.30">
    <property type="entry name" value="Jacalin-like lectin domain"/>
    <property type="match status" value="1"/>
</dbReference>
<dbReference type="Proteomes" id="UP000383932">
    <property type="component" value="Unassembled WGS sequence"/>
</dbReference>
<dbReference type="Pfam" id="PF01419">
    <property type="entry name" value="Jacalin"/>
    <property type="match status" value="1"/>
</dbReference>
<organism evidence="2 3">
    <name type="scientific">Ceratobasidium theobromae</name>
    <dbReference type="NCBI Taxonomy" id="1582974"/>
    <lineage>
        <taxon>Eukaryota</taxon>
        <taxon>Fungi</taxon>
        <taxon>Dikarya</taxon>
        <taxon>Basidiomycota</taxon>
        <taxon>Agaricomycotina</taxon>
        <taxon>Agaricomycetes</taxon>
        <taxon>Cantharellales</taxon>
        <taxon>Ceratobasidiaceae</taxon>
        <taxon>Ceratobasidium</taxon>
    </lineage>
</organism>
<dbReference type="InterPro" id="IPR036404">
    <property type="entry name" value="Jacalin-like_lectin_dom_sf"/>
</dbReference>
<dbReference type="PROSITE" id="PS51752">
    <property type="entry name" value="JACALIN_LECTIN"/>
    <property type="match status" value="1"/>
</dbReference>
<dbReference type="AlphaFoldDB" id="A0A5N5Q7I0"/>
<dbReference type="EMBL" id="SSOP01001189">
    <property type="protein sequence ID" value="KAB5587347.1"/>
    <property type="molecule type" value="Genomic_DNA"/>
</dbReference>
<evidence type="ECO:0000259" key="1">
    <source>
        <dbReference type="PROSITE" id="PS51752"/>
    </source>
</evidence>
<evidence type="ECO:0000313" key="3">
    <source>
        <dbReference type="Proteomes" id="UP000383932"/>
    </source>
</evidence>